<dbReference type="EMBL" id="CACRUV010000032">
    <property type="protein sequence ID" value="VYU54069.1"/>
    <property type="molecule type" value="Genomic_DNA"/>
</dbReference>
<sequence length="47" mass="5752">MRSLNSIYLQHCNLEIAKLKSKIKYCRIWKEKEFTHSEMEKPKVKQI</sequence>
<name>A0A6N3FQW2_9BACT</name>
<gene>
    <name evidence="1" type="ORF">PMLFYP103_02527</name>
</gene>
<reference evidence="1" key="1">
    <citation type="submission" date="2019-11" db="EMBL/GenBank/DDBJ databases">
        <authorList>
            <person name="Feng L."/>
        </authorList>
    </citation>
    <scope>NUCLEOTIDE SEQUENCE</scope>
    <source>
        <strain evidence="1">PmerdaeLFYP103</strain>
    </source>
</reference>
<proteinExistence type="predicted"/>
<evidence type="ECO:0000313" key="1">
    <source>
        <dbReference type="EMBL" id="VYU54069.1"/>
    </source>
</evidence>
<dbReference type="AlphaFoldDB" id="A0A6N3FQW2"/>
<protein>
    <submittedName>
        <fullName evidence="1">Uncharacterized protein</fullName>
    </submittedName>
</protein>
<organism evidence="1">
    <name type="scientific">Parabacteroides merdae</name>
    <dbReference type="NCBI Taxonomy" id="46503"/>
    <lineage>
        <taxon>Bacteria</taxon>
        <taxon>Pseudomonadati</taxon>
        <taxon>Bacteroidota</taxon>
        <taxon>Bacteroidia</taxon>
        <taxon>Bacteroidales</taxon>
        <taxon>Tannerellaceae</taxon>
        <taxon>Parabacteroides</taxon>
    </lineage>
</organism>
<accession>A0A6N3FQW2</accession>